<dbReference type="PANTHER" id="PTHR11527">
    <property type="entry name" value="HEAT-SHOCK PROTEIN 20 FAMILY MEMBER"/>
    <property type="match status" value="1"/>
</dbReference>
<dbReference type="CDD" id="cd06464">
    <property type="entry name" value="ACD_sHsps-like"/>
    <property type="match status" value="1"/>
</dbReference>
<evidence type="ECO:0000256" key="1">
    <source>
        <dbReference type="PROSITE-ProRule" id="PRU00285"/>
    </source>
</evidence>
<feature type="region of interest" description="Disordered" evidence="3">
    <location>
        <begin position="121"/>
        <end position="155"/>
    </location>
</feature>
<evidence type="ECO:0000259" key="4">
    <source>
        <dbReference type="PROSITE" id="PS01031"/>
    </source>
</evidence>
<accession>A0A4Q9KEX3</accession>
<dbReference type="SUPFAM" id="SSF49764">
    <property type="entry name" value="HSP20-like chaperones"/>
    <property type="match status" value="1"/>
</dbReference>
<evidence type="ECO:0000256" key="2">
    <source>
        <dbReference type="RuleBase" id="RU003616"/>
    </source>
</evidence>
<dbReference type="InterPro" id="IPR031107">
    <property type="entry name" value="Small_HSP"/>
</dbReference>
<name>A0A4Q9KEX3_9ACTN</name>
<dbReference type="InterPro" id="IPR002068">
    <property type="entry name" value="A-crystallin/Hsp20_dom"/>
</dbReference>
<dbReference type="Proteomes" id="UP000292373">
    <property type="component" value="Unassembled WGS sequence"/>
</dbReference>
<evidence type="ECO:0000256" key="3">
    <source>
        <dbReference type="SAM" id="MobiDB-lite"/>
    </source>
</evidence>
<protein>
    <submittedName>
        <fullName evidence="5">Hsp20/alpha crystallin family protein</fullName>
    </submittedName>
</protein>
<feature type="domain" description="SHSP" evidence="4">
    <location>
        <begin position="20"/>
        <end position="129"/>
    </location>
</feature>
<keyword evidence="6" id="KW-1185">Reference proteome</keyword>
<evidence type="ECO:0000313" key="6">
    <source>
        <dbReference type="Proteomes" id="UP000292373"/>
    </source>
</evidence>
<dbReference type="AlphaFoldDB" id="A0A4Q9KEX3"/>
<dbReference type="EMBL" id="SDMQ01000004">
    <property type="protein sequence ID" value="TBT86025.1"/>
    <property type="molecule type" value="Genomic_DNA"/>
</dbReference>
<comment type="caution">
    <text evidence="5">The sequence shown here is derived from an EMBL/GenBank/DDBJ whole genome shotgun (WGS) entry which is preliminary data.</text>
</comment>
<dbReference type="OrthoDB" id="5242916at2"/>
<evidence type="ECO:0000313" key="5">
    <source>
        <dbReference type="EMBL" id="TBT86025.1"/>
    </source>
</evidence>
<reference evidence="5 6" key="1">
    <citation type="submission" date="2019-01" db="EMBL/GenBank/DDBJ databases">
        <title>Lactibacter flavus gen. nov., sp. nov., a novel bacterium of the family Propionibacteriaceae isolated from raw milk and dairy products.</title>
        <authorList>
            <person name="Huptas C."/>
            <person name="Wenning M."/>
            <person name="Breitenwieser F."/>
            <person name="Doll E."/>
            <person name="Von Neubeck M."/>
            <person name="Busse H.-J."/>
            <person name="Scherer S."/>
        </authorList>
    </citation>
    <scope>NUCLEOTIDE SEQUENCE [LARGE SCALE GENOMIC DNA]</scope>
    <source>
        <strain evidence="5 6">KCTC 33808</strain>
    </source>
</reference>
<dbReference type="PROSITE" id="PS01031">
    <property type="entry name" value="SHSP"/>
    <property type="match status" value="1"/>
</dbReference>
<dbReference type="RefSeq" id="WP_131167673.1">
    <property type="nucleotide sequence ID" value="NZ_SDMQ01000004.1"/>
</dbReference>
<dbReference type="Pfam" id="PF00011">
    <property type="entry name" value="HSP20"/>
    <property type="match status" value="1"/>
</dbReference>
<dbReference type="InterPro" id="IPR008978">
    <property type="entry name" value="HSP20-like_chaperone"/>
</dbReference>
<comment type="similarity">
    <text evidence="1 2">Belongs to the small heat shock protein (HSP20) family.</text>
</comment>
<gene>
    <name evidence="5" type="ORF">ET989_06105</name>
</gene>
<sequence>MTALDPFREIERLLGTAMRQAPSAVAIPMDLYRSGDDAFVAKIDLPGVDPGSIDIDVDDRTLTVRAERRPEEAQWLVRERPTGTFARQLTLGRGLATDRIEASYADGVLTLTIAVAEESKPRKIQVSASDRTAAIEQGSSSGEQQATGEGSGQTQ</sequence>
<proteinExistence type="inferred from homology"/>
<organism evidence="5 6">
    <name type="scientific">Propioniciclava sinopodophylli</name>
    <dbReference type="NCBI Taxonomy" id="1837344"/>
    <lineage>
        <taxon>Bacteria</taxon>
        <taxon>Bacillati</taxon>
        <taxon>Actinomycetota</taxon>
        <taxon>Actinomycetes</taxon>
        <taxon>Propionibacteriales</taxon>
        <taxon>Propionibacteriaceae</taxon>
        <taxon>Propioniciclava</taxon>
    </lineage>
</organism>
<dbReference type="Gene3D" id="2.60.40.790">
    <property type="match status" value="1"/>
</dbReference>
<feature type="compositionally biased region" description="Polar residues" evidence="3">
    <location>
        <begin position="137"/>
        <end position="155"/>
    </location>
</feature>